<comment type="caution">
    <text evidence="2">The sequence shown here is derived from an EMBL/GenBank/DDBJ whole genome shotgun (WGS) entry which is preliminary data.</text>
</comment>
<dbReference type="Pfam" id="PF01042">
    <property type="entry name" value="Ribonuc_L-PSP"/>
    <property type="match status" value="1"/>
</dbReference>
<dbReference type="SUPFAM" id="SSF55298">
    <property type="entry name" value="YjgF-like"/>
    <property type="match status" value="1"/>
</dbReference>
<dbReference type="FunFam" id="3.30.1330.40:FF:000001">
    <property type="entry name" value="L-PSP family endoribonuclease"/>
    <property type="match status" value="1"/>
</dbReference>
<dbReference type="RefSeq" id="WP_214622793.1">
    <property type="nucleotide sequence ID" value="NZ_JAHGAW010000005.1"/>
</dbReference>
<dbReference type="EMBL" id="JAHGAW010000005">
    <property type="protein sequence ID" value="MBT2187039.1"/>
    <property type="molecule type" value="Genomic_DNA"/>
</dbReference>
<dbReference type="CDD" id="cd00448">
    <property type="entry name" value="YjgF_YER057c_UK114_family"/>
    <property type="match status" value="1"/>
</dbReference>
<dbReference type="Gene3D" id="3.30.1330.40">
    <property type="entry name" value="RutC-like"/>
    <property type="match status" value="1"/>
</dbReference>
<evidence type="ECO:0000313" key="3">
    <source>
        <dbReference type="Proteomes" id="UP001138757"/>
    </source>
</evidence>
<dbReference type="GO" id="GO:0005829">
    <property type="term" value="C:cytosol"/>
    <property type="evidence" value="ECO:0007669"/>
    <property type="project" value="TreeGrafter"/>
</dbReference>
<dbReference type="Proteomes" id="UP001138757">
    <property type="component" value="Unassembled WGS sequence"/>
</dbReference>
<dbReference type="PANTHER" id="PTHR11803">
    <property type="entry name" value="2-IMINOBUTANOATE/2-IMINOPROPANOATE DEAMINASE RIDA"/>
    <property type="match status" value="1"/>
</dbReference>
<dbReference type="InterPro" id="IPR006175">
    <property type="entry name" value="YjgF/YER057c/UK114"/>
</dbReference>
<keyword evidence="3" id="KW-1185">Reference proteome</keyword>
<reference evidence="2" key="1">
    <citation type="submission" date="2021-05" db="EMBL/GenBank/DDBJ databases">
        <title>Genome of Sphingobium sp. strain.</title>
        <authorList>
            <person name="Fan R."/>
        </authorList>
    </citation>
    <scope>NUCLEOTIDE SEQUENCE</scope>
    <source>
        <strain evidence="2">H33</strain>
    </source>
</reference>
<evidence type="ECO:0000313" key="2">
    <source>
        <dbReference type="EMBL" id="MBT2187039.1"/>
    </source>
</evidence>
<accession>A0A9X1DBQ0</accession>
<comment type="similarity">
    <text evidence="1">Belongs to the RutC family.</text>
</comment>
<proteinExistence type="inferred from homology"/>
<sequence length="131" mass="13993">MSDDPIRIISTVDAPQPAGHYSQAIVGNGTVYIAGQLPIGADRVHRTDASFEDQARQAIGNLLAILKAAGGDPRHLLKVTAYIVGIENWPRFNAVYAEMMGDAKPARTVVPVPELHHGYLVEVDAVGLIAV</sequence>
<organism evidence="2 3">
    <name type="scientific">Sphingobium nicotianae</name>
    <dbReference type="NCBI Taxonomy" id="2782607"/>
    <lineage>
        <taxon>Bacteria</taxon>
        <taxon>Pseudomonadati</taxon>
        <taxon>Pseudomonadota</taxon>
        <taxon>Alphaproteobacteria</taxon>
        <taxon>Sphingomonadales</taxon>
        <taxon>Sphingomonadaceae</taxon>
        <taxon>Sphingobium</taxon>
    </lineage>
</organism>
<dbReference type="InterPro" id="IPR035959">
    <property type="entry name" value="RutC-like_sf"/>
</dbReference>
<dbReference type="PANTHER" id="PTHR11803:SF58">
    <property type="entry name" value="PROTEIN HMF1-RELATED"/>
    <property type="match status" value="1"/>
</dbReference>
<dbReference type="GO" id="GO:0019239">
    <property type="term" value="F:deaminase activity"/>
    <property type="evidence" value="ECO:0007669"/>
    <property type="project" value="TreeGrafter"/>
</dbReference>
<evidence type="ECO:0000256" key="1">
    <source>
        <dbReference type="ARBA" id="ARBA00010552"/>
    </source>
</evidence>
<protein>
    <submittedName>
        <fullName evidence="2">RidA family protein</fullName>
    </submittedName>
</protein>
<dbReference type="AlphaFoldDB" id="A0A9X1DBQ0"/>
<gene>
    <name evidence="2" type="ORF">KK488_08780</name>
</gene>
<name>A0A9X1DBQ0_9SPHN</name>